<dbReference type="SUPFAM" id="SSF57667">
    <property type="entry name" value="beta-beta-alpha zinc fingers"/>
    <property type="match status" value="1"/>
</dbReference>
<evidence type="ECO:0000256" key="2">
    <source>
        <dbReference type="ARBA" id="ARBA00022723"/>
    </source>
</evidence>
<evidence type="ECO:0000256" key="9">
    <source>
        <dbReference type="ARBA" id="ARBA00023242"/>
    </source>
</evidence>
<dbReference type="GO" id="GO:0008270">
    <property type="term" value="F:zinc ion binding"/>
    <property type="evidence" value="ECO:0007669"/>
    <property type="project" value="UniProtKB-KW"/>
</dbReference>
<dbReference type="Pfam" id="PF21549">
    <property type="entry name" value="PRDM2_PR"/>
    <property type="match status" value="1"/>
</dbReference>
<evidence type="ECO:0000256" key="7">
    <source>
        <dbReference type="ARBA" id="ARBA00023125"/>
    </source>
</evidence>
<keyword evidence="9" id="KW-0539">Nucleus</keyword>
<dbReference type="PROSITE" id="PS50280">
    <property type="entry name" value="SET"/>
    <property type="match status" value="1"/>
</dbReference>
<keyword evidence="2" id="KW-0479">Metal-binding</keyword>
<dbReference type="PROSITE" id="PS50157">
    <property type="entry name" value="ZINC_FINGER_C2H2_2"/>
    <property type="match status" value="1"/>
</dbReference>
<dbReference type="InterPro" id="IPR001214">
    <property type="entry name" value="SET_dom"/>
</dbReference>
<dbReference type="RefSeq" id="XP_026748044.1">
    <property type="nucleotide sequence ID" value="XM_026892243.1"/>
</dbReference>
<dbReference type="InParanoid" id="A0A7E5X5K8"/>
<dbReference type="PANTHER" id="PTHR16515">
    <property type="entry name" value="PR DOMAIN ZINC FINGER PROTEIN"/>
    <property type="match status" value="1"/>
</dbReference>
<dbReference type="InterPro" id="IPR036236">
    <property type="entry name" value="Znf_C2H2_sf"/>
</dbReference>
<keyword evidence="3" id="KW-0677">Repeat</keyword>
<dbReference type="GO" id="GO:0010468">
    <property type="term" value="P:regulation of gene expression"/>
    <property type="evidence" value="ECO:0007669"/>
    <property type="project" value="TreeGrafter"/>
</dbReference>
<dbReference type="FunFam" id="3.30.160.60:FF:000100">
    <property type="entry name" value="Zinc finger 45-like"/>
    <property type="match status" value="1"/>
</dbReference>
<evidence type="ECO:0000256" key="10">
    <source>
        <dbReference type="PROSITE-ProRule" id="PRU00042"/>
    </source>
</evidence>
<evidence type="ECO:0000259" key="12">
    <source>
        <dbReference type="PROSITE" id="PS50280"/>
    </source>
</evidence>
<keyword evidence="5" id="KW-0862">Zinc</keyword>
<evidence type="ECO:0000313" key="14">
    <source>
        <dbReference type="RefSeq" id="XP_026748044.1"/>
    </source>
</evidence>
<proteinExistence type="predicted"/>
<evidence type="ECO:0000256" key="6">
    <source>
        <dbReference type="ARBA" id="ARBA00023015"/>
    </source>
</evidence>
<dbReference type="InterPro" id="IPR050331">
    <property type="entry name" value="Zinc_finger"/>
</dbReference>
<dbReference type="GeneID" id="113509008"/>
<dbReference type="SMART" id="SM00355">
    <property type="entry name" value="ZnF_C2H2"/>
    <property type="match status" value="3"/>
</dbReference>
<accession>A0A7E5X5K8</accession>
<keyword evidence="6" id="KW-0805">Transcription regulation</keyword>
<dbReference type="Proteomes" id="UP000322000">
    <property type="component" value="Chromosome 3"/>
</dbReference>
<evidence type="ECO:0000256" key="3">
    <source>
        <dbReference type="ARBA" id="ARBA00022737"/>
    </source>
</evidence>
<evidence type="ECO:0000313" key="13">
    <source>
        <dbReference type="Proteomes" id="UP000322000"/>
    </source>
</evidence>
<keyword evidence="7" id="KW-0238">DNA-binding</keyword>
<keyword evidence="4 10" id="KW-0863">Zinc-finger</keyword>
<protein>
    <submittedName>
        <fullName evidence="14">PR domain zinc finger protein 1-like</fullName>
    </submittedName>
</protein>
<dbReference type="OrthoDB" id="40579at2759"/>
<dbReference type="GO" id="GO:0008757">
    <property type="term" value="F:S-adenosylmethionine-dependent methyltransferase activity"/>
    <property type="evidence" value="ECO:0007669"/>
    <property type="project" value="UniProtKB-ARBA"/>
</dbReference>
<dbReference type="Gene3D" id="2.170.270.10">
    <property type="entry name" value="SET domain"/>
    <property type="match status" value="1"/>
</dbReference>
<evidence type="ECO:0000256" key="8">
    <source>
        <dbReference type="ARBA" id="ARBA00023163"/>
    </source>
</evidence>
<dbReference type="GO" id="GO:0003677">
    <property type="term" value="F:DNA binding"/>
    <property type="evidence" value="ECO:0007669"/>
    <property type="project" value="UniProtKB-KW"/>
</dbReference>
<dbReference type="GO" id="GO:0005634">
    <property type="term" value="C:nucleus"/>
    <property type="evidence" value="ECO:0007669"/>
    <property type="project" value="UniProtKB-SubCell"/>
</dbReference>
<keyword evidence="13" id="KW-1185">Reference proteome</keyword>
<feature type="domain" description="SET" evidence="12">
    <location>
        <begin position="1"/>
        <end position="70"/>
    </location>
</feature>
<dbReference type="PROSITE" id="PS00028">
    <property type="entry name" value="ZINC_FINGER_C2H2_1"/>
    <property type="match status" value="1"/>
</dbReference>
<evidence type="ECO:0000256" key="4">
    <source>
        <dbReference type="ARBA" id="ARBA00022771"/>
    </source>
</evidence>
<comment type="subcellular location">
    <subcellularLocation>
        <location evidence="1">Nucleus</location>
    </subcellularLocation>
</comment>
<dbReference type="GO" id="GO:0008170">
    <property type="term" value="F:N-methyltransferase activity"/>
    <property type="evidence" value="ECO:0007669"/>
    <property type="project" value="UniProtKB-ARBA"/>
</dbReference>
<organism evidence="13 14">
    <name type="scientific">Trichoplusia ni</name>
    <name type="common">Cabbage looper</name>
    <dbReference type="NCBI Taxonomy" id="7111"/>
    <lineage>
        <taxon>Eukaryota</taxon>
        <taxon>Metazoa</taxon>
        <taxon>Ecdysozoa</taxon>
        <taxon>Arthropoda</taxon>
        <taxon>Hexapoda</taxon>
        <taxon>Insecta</taxon>
        <taxon>Pterygota</taxon>
        <taxon>Neoptera</taxon>
        <taxon>Endopterygota</taxon>
        <taxon>Lepidoptera</taxon>
        <taxon>Glossata</taxon>
        <taxon>Ditrysia</taxon>
        <taxon>Noctuoidea</taxon>
        <taxon>Noctuidae</taxon>
        <taxon>Plusiinae</taxon>
        <taxon>Trichoplusia</taxon>
    </lineage>
</organism>
<sequence>MYCWQIYDRNNKPMHVIDAADSGRSNWLRYVNCARHWREQNLLAYQYQGELYYRTIKTIPRFTELLVFYGSEFANVLNININKYNCDKYYRDLQLSSTPFTIQPHRNNPNNLPKAIICSEKENIVFDSIENKNNKENINIEETIYDIENVDNPYNINIKGDTIKIEFKRNKEIKYTCEICQKTFNTKSILNRHIKIHAKNRGENQLSYQKCDRSTNNIDNFQKNCQKRERRSFYTTPKKCEQCHFETLSRKVLQTHRSKHKGNIYKCHHCEYSNHCKFNLSRHIYNKHRNLF</sequence>
<dbReference type="PANTHER" id="PTHR16515:SF49">
    <property type="entry name" value="GASTRULA ZINC FINGER PROTEIN XLCGF49.1-LIKE-RELATED"/>
    <property type="match status" value="1"/>
</dbReference>
<dbReference type="GO" id="GO:0008276">
    <property type="term" value="F:protein methyltransferase activity"/>
    <property type="evidence" value="ECO:0007669"/>
    <property type="project" value="UniProtKB-ARBA"/>
</dbReference>
<evidence type="ECO:0000259" key="11">
    <source>
        <dbReference type="PROSITE" id="PS50157"/>
    </source>
</evidence>
<evidence type="ECO:0000256" key="1">
    <source>
        <dbReference type="ARBA" id="ARBA00004123"/>
    </source>
</evidence>
<dbReference type="KEGG" id="tnl:113509008"/>
<dbReference type="AlphaFoldDB" id="A0A7E5X5K8"/>
<feature type="domain" description="C2H2-type" evidence="11">
    <location>
        <begin position="175"/>
        <end position="202"/>
    </location>
</feature>
<dbReference type="InterPro" id="IPR046341">
    <property type="entry name" value="SET_dom_sf"/>
</dbReference>
<dbReference type="Pfam" id="PF12874">
    <property type="entry name" value="zf-met"/>
    <property type="match status" value="1"/>
</dbReference>
<dbReference type="InterPro" id="IPR013087">
    <property type="entry name" value="Znf_C2H2_type"/>
</dbReference>
<dbReference type="Gene3D" id="3.30.160.60">
    <property type="entry name" value="Classic Zinc Finger"/>
    <property type="match status" value="1"/>
</dbReference>
<name>A0A7E5X5K8_TRINI</name>
<keyword evidence="8" id="KW-0804">Transcription</keyword>
<evidence type="ECO:0000256" key="5">
    <source>
        <dbReference type="ARBA" id="ARBA00022833"/>
    </source>
</evidence>
<gene>
    <name evidence="14" type="primary">LOC113509008</name>
</gene>
<reference evidence="14" key="1">
    <citation type="submission" date="2025-08" db="UniProtKB">
        <authorList>
            <consortium name="RefSeq"/>
        </authorList>
    </citation>
    <scope>IDENTIFICATION</scope>
</reference>